<feature type="domain" description="Nucleoside transporter/FeoB GTPase Gate" evidence="2">
    <location>
        <begin position="79"/>
        <end position="187"/>
    </location>
</feature>
<gene>
    <name evidence="3" type="ORF">ANT2_1009</name>
    <name evidence="4" type="ORF">ANT3_1010</name>
</gene>
<feature type="transmembrane region" description="Helical" evidence="1">
    <location>
        <begin position="71"/>
        <end position="92"/>
    </location>
</feature>
<dbReference type="InterPro" id="IPR011415">
    <property type="entry name" value="SpmA_SpmB"/>
</dbReference>
<feature type="transmembrane region" description="Helical" evidence="1">
    <location>
        <begin position="200"/>
        <end position="221"/>
    </location>
</feature>
<evidence type="ECO:0000313" key="4">
    <source>
        <dbReference type="EMBL" id="VFR71834.1"/>
    </source>
</evidence>
<evidence type="ECO:0000256" key="1">
    <source>
        <dbReference type="SAM" id="Phobius"/>
    </source>
</evidence>
<sequence length="437" mass="46266">MSVLAGPRLFFPDTASRTVRGSLFLRDAMLNLLWLAFFLVAAGAALIRWLALGDPQVFAGMVAGLFDMARLSVEVMVLLFGTLTLWLGFLNIAERAGLVDRLARLLGPLFARLMPEVPRGHPAIGLITLNFAANGLGLDNAATPIGLRAMRELQTLNPKPDTATNAQILFLSLNASSLTLLPVTIFMYRAQQGAPDPAMVFLPILLATSASTLTALFAVAWMQRLRLHDPVVLAWLGGTALLLGSLMAFAASLSAAALSAFSALAGNLTLFGLIIAFLIAGAVRKVAVYDAFIEGAKQGFDIAKSLLPYLVAMLCAVGVLRASGALDFALDGLRWLVTLAGLDTRFVDAMPTALVKPFSGSAARAMLLETMQHFGVDSFPALVAATVQGSTETTFYVLAVYFGAVGIQRARHAVGCALLADLAGVLASIAVCYWFFG</sequence>
<dbReference type="EMBL" id="CAADID010000022">
    <property type="protein sequence ID" value="VFR71834.1"/>
    <property type="molecule type" value="Genomic_DNA"/>
</dbReference>
<keyword evidence="1" id="KW-1133">Transmembrane helix</keyword>
<keyword evidence="1" id="KW-0472">Membrane</keyword>
<protein>
    <submittedName>
        <fullName evidence="4">Fused spore maturation proteins A and B</fullName>
    </submittedName>
</protein>
<dbReference type="PANTHER" id="PTHR35793:SF2">
    <property type="entry name" value="INNER MEMBRANE PROTEIN YJIG"/>
    <property type="match status" value="1"/>
</dbReference>
<dbReference type="PIRSF" id="PIRSF036542">
    <property type="entry name" value="SpmA_SpmB"/>
    <property type="match status" value="1"/>
</dbReference>
<feature type="transmembrane region" description="Helical" evidence="1">
    <location>
        <begin position="32"/>
        <end position="51"/>
    </location>
</feature>
<dbReference type="GO" id="GO:0005886">
    <property type="term" value="C:plasma membrane"/>
    <property type="evidence" value="ECO:0007669"/>
    <property type="project" value="TreeGrafter"/>
</dbReference>
<feature type="transmembrane region" description="Helical" evidence="1">
    <location>
        <begin position="233"/>
        <end position="258"/>
    </location>
</feature>
<dbReference type="AlphaFoldDB" id="A0A484T9X1"/>
<feature type="transmembrane region" description="Helical" evidence="1">
    <location>
        <begin position="264"/>
        <end position="283"/>
    </location>
</feature>
<feature type="transmembrane region" description="Helical" evidence="1">
    <location>
        <begin position="414"/>
        <end position="436"/>
    </location>
</feature>
<keyword evidence="1" id="KW-0812">Transmembrane</keyword>
<feature type="transmembrane region" description="Helical" evidence="1">
    <location>
        <begin position="379"/>
        <end position="402"/>
    </location>
</feature>
<dbReference type="PANTHER" id="PTHR35793">
    <property type="entry name" value="INNER MEMBRANE PROTEIN YJIG"/>
    <property type="match status" value="1"/>
</dbReference>
<feature type="domain" description="Nucleoside transporter/FeoB GTPase Gate" evidence="2">
    <location>
        <begin position="304"/>
        <end position="407"/>
    </location>
</feature>
<feature type="transmembrane region" description="Helical" evidence="1">
    <location>
        <begin position="168"/>
        <end position="188"/>
    </location>
</feature>
<dbReference type="EMBL" id="CAADIG010000021">
    <property type="protein sequence ID" value="VFR46526.1"/>
    <property type="molecule type" value="Genomic_DNA"/>
</dbReference>
<dbReference type="InterPro" id="IPR011642">
    <property type="entry name" value="Gate_dom"/>
</dbReference>
<reference evidence="4" key="1">
    <citation type="submission" date="2019-03" db="EMBL/GenBank/DDBJ databases">
        <authorList>
            <person name="Danneels B."/>
        </authorList>
    </citation>
    <scope>NUCLEOTIDE SEQUENCE</scope>
</reference>
<feature type="transmembrane region" description="Helical" evidence="1">
    <location>
        <begin position="306"/>
        <end position="326"/>
    </location>
</feature>
<dbReference type="Pfam" id="PF07670">
    <property type="entry name" value="Gate"/>
    <property type="match status" value="2"/>
</dbReference>
<name>A0A484T9X1_9ZZZZ</name>
<accession>A0A484T9X1</accession>
<evidence type="ECO:0000313" key="3">
    <source>
        <dbReference type="EMBL" id="VFR46526.1"/>
    </source>
</evidence>
<proteinExistence type="predicted"/>
<organism evidence="4">
    <name type="scientific">plant metagenome</name>
    <dbReference type="NCBI Taxonomy" id="1297885"/>
    <lineage>
        <taxon>unclassified sequences</taxon>
        <taxon>metagenomes</taxon>
        <taxon>organismal metagenomes</taxon>
    </lineage>
</organism>
<evidence type="ECO:0000259" key="2">
    <source>
        <dbReference type="Pfam" id="PF07670"/>
    </source>
</evidence>
<dbReference type="InterPro" id="IPR052549">
    <property type="entry name" value="SpmB"/>
</dbReference>